<dbReference type="Pfam" id="PF00111">
    <property type="entry name" value="Fer2"/>
    <property type="match status" value="1"/>
</dbReference>
<proteinExistence type="predicted"/>
<keyword evidence="10" id="KW-1185">Reference proteome</keyword>
<dbReference type="InterPro" id="IPR012675">
    <property type="entry name" value="Beta-grasp_dom_sf"/>
</dbReference>
<keyword evidence="4 9" id="KW-0560">Oxidoreductase</keyword>
<dbReference type="CDD" id="cd00207">
    <property type="entry name" value="fer2"/>
    <property type="match status" value="1"/>
</dbReference>
<protein>
    <submittedName>
        <fullName evidence="9">PDR/VanB family oxidoreductase</fullName>
        <ecNumber evidence="9">1.-.-.-</ecNumber>
    </submittedName>
</protein>
<dbReference type="SUPFAM" id="SSF63380">
    <property type="entry name" value="Riboflavin synthase domain-like"/>
    <property type="match status" value="1"/>
</dbReference>
<dbReference type="InterPro" id="IPR017927">
    <property type="entry name" value="FAD-bd_FR_type"/>
</dbReference>
<feature type="domain" description="FAD-binding FR-type" evidence="8">
    <location>
        <begin position="3"/>
        <end position="105"/>
    </location>
</feature>
<evidence type="ECO:0000256" key="4">
    <source>
        <dbReference type="ARBA" id="ARBA00023002"/>
    </source>
</evidence>
<keyword evidence="6" id="KW-0411">Iron-sulfur</keyword>
<dbReference type="SUPFAM" id="SSF52343">
    <property type="entry name" value="Ferredoxin reductase-like, C-terminal NADP-linked domain"/>
    <property type="match status" value="1"/>
</dbReference>
<dbReference type="PANTHER" id="PTHR47354">
    <property type="entry name" value="NADH OXIDOREDUCTASE HCR"/>
    <property type="match status" value="1"/>
</dbReference>
<dbReference type="Gene3D" id="2.40.30.10">
    <property type="entry name" value="Translation factors"/>
    <property type="match status" value="1"/>
</dbReference>
<reference evidence="9 10" key="1">
    <citation type="submission" date="2023-11" db="EMBL/GenBank/DDBJ databases">
        <title>Paucibacter sp. nov., isolated from fresh soil in Korea.</title>
        <authorList>
            <person name="Le N.T.T."/>
        </authorList>
    </citation>
    <scope>NUCLEOTIDE SEQUENCE [LARGE SCALE GENOMIC DNA]</scope>
    <source>
        <strain evidence="9 10">R3-3</strain>
    </source>
</reference>
<dbReference type="Gene3D" id="3.40.50.80">
    <property type="entry name" value="Nucleotide-binding domain of ferredoxin-NADP reductase (FNR) module"/>
    <property type="match status" value="1"/>
</dbReference>
<evidence type="ECO:0000256" key="5">
    <source>
        <dbReference type="ARBA" id="ARBA00023004"/>
    </source>
</evidence>
<dbReference type="PANTHER" id="PTHR47354:SF1">
    <property type="entry name" value="CARNITINE MONOOXYGENASE REDUCTASE SUBUNIT"/>
    <property type="match status" value="1"/>
</dbReference>
<evidence type="ECO:0000256" key="2">
    <source>
        <dbReference type="ARBA" id="ARBA00022714"/>
    </source>
</evidence>
<dbReference type="InterPro" id="IPR039261">
    <property type="entry name" value="FNR_nucleotide-bd"/>
</dbReference>
<evidence type="ECO:0000313" key="9">
    <source>
        <dbReference type="EMBL" id="MDY0745246.1"/>
    </source>
</evidence>
<dbReference type="PROSITE" id="PS51384">
    <property type="entry name" value="FAD_FR"/>
    <property type="match status" value="1"/>
</dbReference>
<evidence type="ECO:0000259" key="8">
    <source>
        <dbReference type="PROSITE" id="PS51384"/>
    </source>
</evidence>
<evidence type="ECO:0000259" key="7">
    <source>
        <dbReference type="PROSITE" id="PS51085"/>
    </source>
</evidence>
<gene>
    <name evidence="9" type="ORF">SNE35_12060</name>
</gene>
<keyword evidence="5" id="KW-0408">Iron</keyword>
<evidence type="ECO:0000256" key="6">
    <source>
        <dbReference type="ARBA" id="ARBA00023014"/>
    </source>
</evidence>
<keyword evidence="2" id="KW-0001">2Fe-2S</keyword>
<dbReference type="PRINTS" id="PR00409">
    <property type="entry name" value="PHDIOXRDTASE"/>
</dbReference>
<dbReference type="InterPro" id="IPR036010">
    <property type="entry name" value="2Fe-2S_ferredoxin-like_sf"/>
</dbReference>
<keyword evidence="1" id="KW-0285">Flavoprotein</keyword>
<dbReference type="InterPro" id="IPR017938">
    <property type="entry name" value="Riboflavin_synthase-like_b-brl"/>
</dbReference>
<evidence type="ECO:0000313" key="10">
    <source>
        <dbReference type="Proteomes" id="UP001285263"/>
    </source>
</evidence>
<dbReference type="InterPro" id="IPR001041">
    <property type="entry name" value="2Fe-2S_ferredoxin-type"/>
</dbReference>
<dbReference type="RefSeq" id="WP_320423131.1">
    <property type="nucleotide sequence ID" value="NZ_JAXCLA010000003.1"/>
</dbReference>
<dbReference type="EMBL" id="JAXCLA010000003">
    <property type="protein sequence ID" value="MDY0745246.1"/>
    <property type="molecule type" value="Genomic_DNA"/>
</dbReference>
<sequence length="315" mass="33070">MQADTLQVVVRRRRQQGENVVVLDLAGVDDAALPPFEAGAHVDVHLPSGLVRQYSLCGDPADRRAYRLGVLRDAASRGGSQAVHEVLGEGVQLAISRPRNHFPLVAGARHSVLVGGGIGITPMIAMAHALAAAGASFELHYCLRSPSSGGFVDELKAAPFADRVSFHFSVGGGRIDPAAVLDRCGREGTQLYVCGPAGFMDAVMEAAALPKAQMHRELFGAEVDTSGGGFEVVAQASGKTVSVAPGQTIVAALAGIGIRIEVSCQEGVCGTCVCTVLEGECDHRDVYLTEDEREAHDQIMACCSRARSSRLVLDV</sequence>
<dbReference type="Proteomes" id="UP001285263">
    <property type="component" value="Unassembled WGS sequence"/>
</dbReference>
<dbReference type="PROSITE" id="PS00197">
    <property type="entry name" value="2FE2S_FER_1"/>
    <property type="match status" value="1"/>
</dbReference>
<evidence type="ECO:0000256" key="1">
    <source>
        <dbReference type="ARBA" id="ARBA00022630"/>
    </source>
</evidence>
<comment type="caution">
    <text evidence="9">The sequence shown here is derived from an EMBL/GenBank/DDBJ whole genome shotgun (WGS) entry which is preliminary data.</text>
</comment>
<dbReference type="InterPro" id="IPR006058">
    <property type="entry name" value="2Fe2S_fd_BS"/>
</dbReference>
<keyword evidence="3" id="KW-0479">Metal-binding</keyword>
<name>A0ABU5DHH3_9BURK</name>
<dbReference type="Gene3D" id="3.10.20.30">
    <property type="match status" value="1"/>
</dbReference>
<dbReference type="SUPFAM" id="SSF54292">
    <property type="entry name" value="2Fe-2S ferredoxin-like"/>
    <property type="match status" value="1"/>
</dbReference>
<feature type="domain" description="2Fe-2S ferredoxin-type" evidence="7">
    <location>
        <begin position="230"/>
        <end position="315"/>
    </location>
</feature>
<organism evidence="9 10">
    <name type="scientific">Roseateles agri</name>
    <dbReference type="NCBI Taxonomy" id="3098619"/>
    <lineage>
        <taxon>Bacteria</taxon>
        <taxon>Pseudomonadati</taxon>
        <taxon>Pseudomonadota</taxon>
        <taxon>Betaproteobacteria</taxon>
        <taxon>Burkholderiales</taxon>
        <taxon>Sphaerotilaceae</taxon>
        <taxon>Roseateles</taxon>
    </lineage>
</organism>
<accession>A0ABU5DHH3</accession>
<evidence type="ECO:0000256" key="3">
    <source>
        <dbReference type="ARBA" id="ARBA00022723"/>
    </source>
</evidence>
<dbReference type="EC" id="1.-.-.-" evidence="9"/>
<dbReference type="CDD" id="cd06185">
    <property type="entry name" value="PDR_like"/>
    <property type="match status" value="1"/>
</dbReference>
<dbReference type="InterPro" id="IPR050415">
    <property type="entry name" value="MRET"/>
</dbReference>
<dbReference type="PROSITE" id="PS51085">
    <property type="entry name" value="2FE2S_FER_2"/>
    <property type="match status" value="1"/>
</dbReference>
<dbReference type="GO" id="GO:0016491">
    <property type="term" value="F:oxidoreductase activity"/>
    <property type="evidence" value="ECO:0007669"/>
    <property type="project" value="UniProtKB-KW"/>
</dbReference>